<dbReference type="PANTHER" id="PTHR10315">
    <property type="entry name" value="E3 UBIQUITIN PROTEIN LIGASE SIAH"/>
    <property type="match status" value="1"/>
</dbReference>
<proteinExistence type="predicted"/>
<dbReference type="InterPro" id="IPR049548">
    <property type="entry name" value="Sina-like_RING"/>
</dbReference>
<dbReference type="PROSITE" id="PS50089">
    <property type="entry name" value="ZF_RING_2"/>
    <property type="match status" value="1"/>
</dbReference>
<dbReference type="InterPro" id="IPR052088">
    <property type="entry name" value="E3_ubiquitin-ligase_SINA"/>
</dbReference>
<evidence type="ECO:0000256" key="4">
    <source>
        <dbReference type="PROSITE-ProRule" id="PRU00175"/>
    </source>
</evidence>
<keyword evidence="3" id="KW-0862">Zinc</keyword>
<keyword evidence="7" id="KW-1185">Reference proteome</keyword>
<accession>A0ABP1R7Z5</accession>
<evidence type="ECO:0000313" key="7">
    <source>
        <dbReference type="Proteomes" id="UP001642540"/>
    </source>
</evidence>
<dbReference type="InterPro" id="IPR001841">
    <property type="entry name" value="Znf_RING"/>
</dbReference>
<dbReference type="EMBL" id="CAXLJM020000053">
    <property type="protein sequence ID" value="CAL8117066.1"/>
    <property type="molecule type" value="Genomic_DNA"/>
</dbReference>
<evidence type="ECO:0000256" key="1">
    <source>
        <dbReference type="ARBA" id="ARBA00022723"/>
    </source>
</evidence>
<dbReference type="InterPro" id="IPR013083">
    <property type="entry name" value="Znf_RING/FYVE/PHD"/>
</dbReference>
<dbReference type="Gene3D" id="3.30.40.10">
    <property type="entry name" value="Zinc/RING finger domain, C3HC4 (zinc finger)"/>
    <property type="match status" value="1"/>
</dbReference>
<comment type="caution">
    <text evidence="6">The sequence shown here is derived from an EMBL/GenBank/DDBJ whole genome shotgun (WGS) entry which is preliminary data.</text>
</comment>
<name>A0ABP1R7Z5_9HEXA</name>
<evidence type="ECO:0000256" key="2">
    <source>
        <dbReference type="ARBA" id="ARBA00022771"/>
    </source>
</evidence>
<evidence type="ECO:0000256" key="3">
    <source>
        <dbReference type="ARBA" id="ARBA00022833"/>
    </source>
</evidence>
<protein>
    <recommendedName>
        <fullName evidence="5">RING-type domain-containing protein</fullName>
    </recommendedName>
</protein>
<reference evidence="6 7" key="1">
    <citation type="submission" date="2024-08" db="EMBL/GenBank/DDBJ databases">
        <authorList>
            <person name="Cucini C."/>
            <person name="Frati F."/>
        </authorList>
    </citation>
    <scope>NUCLEOTIDE SEQUENCE [LARGE SCALE GENOMIC DNA]</scope>
</reference>
<gene>
    <name evidence="6" type="ORF">ODALV1_LOCUS17518</name>
</gene>
<dbReference type="PANTHER" id="PTHR10315:SF117">
    <property type="entry name" value="RING-TYPE E3 UBIQUITIN TRANSFERASE"/>
    <property type="match status" value="1"/>
</dbReference>
<dbReference type="SUPFAM" id="SSF57850">
    <property type="entry name" value="RING/U-box"/>
    <property type="match status" value="1"/>
</dbReference>
<dbReference type="Pfam" id="PF21362">
    <property type="entry name" value="Sina_RING"/>
    <property type="match status" value="1"/>
</dbReference>
<organism evidence="6 7">
    <name type="scientific">Orchesella dallaii</name>
    <dbReference type="NCBI Taxonomy" id="48710"/>
    <lineage>
        <taxon>Eukaryota</taxon>
        <taxon>Metazoa</taxon>
        <taxon>Ecdysozoa</taxon>
        <taxon>Arthropoda</taxon>
        <taxon>Hexapoda</taxon>
        <taxon>Collembola</taxon>
        <taxon>Entomobryomorpha</taxon>
        <taxon>Entomobryoidea</taxon>
        <taxon>Orchesellidae</taxon>
        <taxon>Orchesellinae</taxon>
        <taxon>Orchesella</taxon>
    </lineage>
</organism>
<evidence type="ECO:0000259" key="5">
    <source>
        <dbReference type="PROSITE" id="PS50089"/>
    </source>
</evidence>
<sequence length="258" mass="29205">MVDPHECPVCYQVFEGAIYQCSPEGGHVVCSSCFGKLKECPVCREEFSIPKIRCRALEHQLDSQEFECQFKNEGCDYKCKRALVSSHINSCGFNPKFTNLCNLLGWNECKFLLGACSKTQIIQHFKEKHNLDMDFDAVFSLDLQSIVNSIKDDKRNGCLALLFASSSEDMSPVFLLVGKVNDSIGFVTFLCIKIWESEGISQAYKVDFSIRRKHSLLLNWTLNVYTLQEAKHTLEMCPVNIPKGILENGLFGSNKMEV</sequence>
<keyword evidence="2 4" id="KW-0863">Zinc-finger</keyword>
<dbReference type="SUPFAM" id="SSF49599">
    <property type="entry name" value="TRAF domain-like"/>
    <property type="match status" value="1"/>
</dbReference>
<keyword evidence="1" id="KW-0479">Metal-binding</keyword>
<evidence type="ECO:0000313" key="6">
    <source>
        <dbReference type="EMBL" id="CAL8117066.1"/>
    </source>
</evidence>
<dbReference type="Proteomes" id="UP001642540">
    <property type="component" value="Unassembled WGS sequence"/>
</dbReference>
<feature type="domain" description="RING-type" evidence="5">
    <location>
        <begin position="7"/>
        <end position="44"/>
    </location>
</feature>